<sequence>MSTRRQLPIGIQTFRQVRDEGCYYVDKTPLIAKLAEGGKAFFLSRPRRFGKSLFLDTLAEAFAGNQVLFAGGETAIALGAEPKAADRSRLYLADHWDWDKRHPVIRLSFAEGRLERREQLERSIRRQLRENAERLGIALIDPEDIAGSFAELISDAAAHYGQRTVVLVDEYDKPILDNLTEPEIARAMREGLGNLYSVLKGRDADLRFVFLTGVSKFSKVSIFSGLNNLYDLTLDPAFSSICGYTEADLDSVFAPEFTAAAEAGRPLDRAEVQRWYNGYAWGAESVYNPFDVLLLLRLREFRAHWFETGTPTFLVNWLKARDFFTPRLEGLYASEQLLSSFDVDGIEPEAMLWQTGYLTIRSVRRRGNRTDYHLTVPNIEVRQALNEAILLGWYPDTRLANDLTGALYDCLSTADPDLLKAHFDRLFAGIPHDWHRRNPIANYEGYWASIFYSHLAALGLEMTAEAATSEGRCDLVARVENIIWAFEFKVVDDTDEASTGSNSALIQLQARDYAAKYRGAPGIDQVIEVGVEFSRQERRIVSWQAEASGTID</sequence>
<reference evidence="2" key="1">
    <citation type="journal article" date="2021" name="ISME J.">
        <title>Genomic evolution of the class Acidithiobacillia: deep-branching Proteobacteria living in extreme acidic conditions.</title>
        <authorList>
            <person name="Moya-Beltran A."/>
            <person name="Beard S."/>
            <person name="Rojas-Villalobos C."/>
            <person name="Issotta F."/>
            <person name="Gallardo Y."/>
            <person name="Ulloa R."/>
            <person name="Giaveno A."/>
            <person name="Degli Esposti M."/>
            <person name="Johnson D.B."/>
            <person name="Quatrini R."/>
        </authorList>
    </citation>
    <scope>NUCLEOTIDE SEQUENCE</scope>
    <source>
        <strain evidence="2">VAN18-1</strain>
    </source>
</reference>
<evidence type="ECO:0000259" key="1">
    <source>
        <dbReference type="Pfam" id="PF09820"/>
    </source>
</evidence>
<protein>
    <submittedName>
        <fullName evidence="2">ATP-binding protein</fullName>
    </submittedName>
</protein>
<dbReference type="RefSeq" id="WP_215870972.1">
    <property type="nucleotide sequence ID" value="NZ_JAAXYO010000180.1"/>
</dbReference>
<feature type="domain" description="AAA-ATPase-like" evidence="1">
    <location>
        <begin position="8"/>
        <end position="223"/>
    </location>
</feature>
<keyword evidence="3" id="KW-1185">Reference proteome</keyword>
<dbReference type="Pfam" id="PF09820">
    <property type="entry name" value="AAA-ATPase_like"/>
    <property type="match status" value="1"/>
</dbReference>
<gene>
    <name evidence="2" type="ORF">HFQ13_12705</name>
</gene>
<evidence type="ECO:0000313" key="3">
    <source>
        <dbReference type="Proteomes" id="UP001197378"/>
    </source>
</evidence>
<dbReference type="GO" id="GO:0005524">
    <property type="term" value="F:ATP binding"/>
    <property type="evidence" value="ECO:0007669"/>
    <property type="project" value="UniProtKB-KW"/>
</dbReference>
<dbReference type="AlphaFoldDB" id="A0AAE2YS79"/>
<dbReference type="Pfam" id="PF08011">
    <property type="entry name" value="PDDEXK_9"/>
    <property type="match status" value="1"/>
</dbReference>
<proteinExistence type="predicted"/>
<accession>A0AAE2YS79</accession>
<comment type="caution">
    <text evidence="2">The sequence shown here is derived from an EMBL/GenBank/DDBJ whole genome shotgun (WGS) entry which is preliminary data.</text>
</comment>
<evidence type="ECO:0000313" key="2">
    <source>
        <dbReference type="EMBL" id="MBU2789053.1"/>
    </source>
</evidence>
<dbReference type="InterPro" id="IPR018631">
    <property type="entry name" value="AAA-ATPase-like_dom"/>
</dbReference>
<name>A0AAE2YS79_9PROT</name>
<dbReference type="InterPro" id="IPR012547">
    <property type="entry name" value="PDDEXK_9"/>
</dbReference>
<dbReference type="PANTHER" id="PTHR34825">
    <property type="entry name" value="CONSERVED PROTEIN, WITH A WEAK D-GALACTARATE DEHYDRATASE/ALTRONATE HYDROLASE DOMAIN"/>
    <property type="match status" value="1"/>
</dbReference>
<keyword evidence="2" id="KW-0547">Nucleotide-binding</keyword>
<dbReference type="Proteomes" id="UP001197378">
    <property type="component" value="Unassembled WGS sequence"/>
</dbReference>
<organism evidence="2 3">
    <name type="scientific">Igneacidithiobacillus copahuensis</name>
    <dbReference type="NCBI Taxonomy" id="2724909"/>
    <lineage>
        <taxon>Bacteria</taxon>
        <taxon>Pseudomonadati</taxon>
        <taxon>Pseudomonadota</taxon>
        <taxon>Acidithiobacillia</taxon>
        <taxon>Acidithiobacillales</taxon>
        <taxon>Acidithiobacillaceae</taxon>
        <taxon>Igneacidithiobacillus</taxon>
    </lineage>
</organism>
<dbReference type="EMBL" id="JAAXYO010000180">
    <property type="protein sequence ID" value="MBU2789053.1"/>
    <property type="molecule type" value="Genomic_DNA"/>
</dbReference>
<keyword evidence="2" id="KW-0067">ATP-binding</keyword>
<dbReference type="PANTHER" id="PTHR34825:SF1">
    <property type="entry name" value="AAA-ATPASE-LIKE DOMAIN-CONTAINING PROTEIN"/>
    <property type="match status" value="1"/>
</dbReference>